<name>A0A0G2EGM4_9PEZI</name>
<comment type="caution">
    <text evidence="1">The sequence shown here is derived from an EMBL/GenBank/DDBJ whole genome shotgun (WGS) entry which is preliminary data.</text>
</comment>
<sequence length="482" mass="55014">MVHLPDELIVKIIAISLDFENSPEHSQHVRLTNASSKAVLTLRTVNRTLKRCATDFFPYVLQERPVKLLPTDLNMLEMITRDEAFCKHARSLCISTASPIPGLFGRRVVPRGRPSPDTELANLYEYHADCQRVTYDVAGTWLAHILARLCNLEEVHVDCGITFTFSLPDQLQRQLFEGQLSITIEQGLCRYPRDIKGSKDLKAVYATLEALKESASTPKRISISKLPIISLGNERFAELSGGLPSVSSLDLDLFHDVKFDDHRPHTPHPRFTSQTMSSIYSIFPSMDNLRITNIRPQREENVFFLEALVFSESLYRPSVNNLTTLELGVGFPSWNNNFLDSFSWAAARYRNTLRHVALFPVKAWTYTHIPVRRFVLPLEAAGVRLDTFYLQYNEVAPVDEDFFGNVSWPLRFAKRAFVRQMPEEYSPDPHAFLSTRCIDEVLWKEDWAGPTGSHGYYAGDAEMWFGDVQNKESKDAWAPPRL</sequence>
<proteinExistence type="predicted"/>
<evidence type="ECO:0000313" key="1">
    <source>
        <dbReference type="EMBL" id="KKY21381.1"/>
    </source>
</evidence>
<protein>
    <submittedName>
        <fullName evidence="1">Uncharacterized protein</fullName>
    </submittedName>
</protein>
<accession>A0A0G2EGM4</accession>
<dbReference type="EMBL" id="LAQI01000085">
    <property type="protein sequence ID" value="KKY21381.1"/>
    <property type="molecule type" value="Genomic_DNA"/>
</dbReference>
<dbReference type="AlphaFoldDB" id="A0A0G2EGM4"/>
<evidence type="ECO:0000313" key="2">
    <source>
        <dbReference type="Proteomes" id="UP000034182"/>
    </source>
</evidence>
<gene>
    <name evidence="1" type="ORF">UCDDS831_g04222</name>
</gene>
<reference evidence="1 2" key="2">
    <citation type="submission" date="2015-05" db="EMBL/GenBank/DDBJ databases">
        <title>Distinctive expansion of gene families associated with plant cell wall degradation and secondary metabolism in the genomes of grapevine trunk pathogens.</title>
        <authorList>
            <person name="Lawrence D.P."/>
            <person name="Travadon R."/>
            <person name="Rolshausen P.E."/>
            <person name="Baumgartner K."/>
        </authorList>
    </citation>
    <scope>NUCLEOTIDE SEQUENCE [LARGE SCALE GENOMIC DNA]</scope>
    <source>
        <strain evidence="1">DS831</strain>
    </source>
</reference>
<organism evidence="1 2">
    <name type="scientific">Diplodia seriata</name>
    <dbReference type="NCBI Taxonomy" id="420778"/>
    <lineage>
        <taxon>Eukaryota</taxon>
        <taxon>Fungi</taxon>
        <taxon>Dikarya</taxon>
        <taxon>Ascomycota</taxon>
        <taxon>Pezizomycotina</taxon>
        <taxon>Dothideomycetes</taxon>
        <taxon>Dothideomycetes incertae sedis</taxon>
        <taxon>Botryosphaeriales</taxon>
        <taxon>Botryosphaeriaceae</taxon>
        <taxon>Diplodia</taxon>
    </lineage>
</organism>
<dbReference type="Proteomes" id="UP000034182">
    <property type="component" value="Unassembled WGS sequence"/>
</dbReference>
<reference evidence="1 2" key="1">
    <citation type="submission" date="2015-03" db="EMBL/GenBank/DDBJ databases">
        <authorList>
            <person name="Morales-Cruz A."/>
            <person name="Amrine K.C."/>
            <person name="Cantu D."/>
        </authorList>
    </citation>
    <scope>NUCLEOTIDE SEQUENCE [LARGE SCALE GENOMIC DNA]</scope>
    <source>
        <strain evidence="1">DS831</strain>
    </source>
</reference>